<protein>
    <submittedName>
        <fullName evidence="1">Uncharacterized protein</fullName>
    </submittedName>
</protein>
<dbReference type="EMBL" id="BARU01038699">
    <property type="protein sequence ID" value="GAH87363.1"/>
    <property type="molecule type" value="Genomic_DNA"/>
</dbReference>
<organism evidence="1">
    <name type="scientific">marine sediment metagenome</name>
    <dbReference type="NCBI Taxonomy" id="412755"/>
    <lineage>
        <taxon>unclassified sequences</taxon>
        <taxon>metagenomes</taxon>
        <taxon>ecological metagenomes</taxon>
    </lineage>
</organism>
<accession>X1KZH9</accession>
<feature type="non-terminal residue" evidence="1">
    <location>
        <position position="45"/>
    </location>
</feature>
<proteinExistence type="predicted"/>
<name>X1KZH9_9ZZZZ</name>
<dbReference type="AlphaFoldDB" id="X1KZH9"/>
<gene>
    <name evidence="1" type="ORF">S03H2_60096</name>
</gene>
<reference evidence="1" key="1">
    <citation type="journal article" date="2014" name="Front. Microbiol.">
        <title>High frequency of phylogenetically diverse reductive dehalogenase-homologous genes in deep subseafloor sedimentary metagenomes.</title>
        <authorList>
            <person name="Kawai M."/>
            <person name="Futagami T."/>
            <person name="Toyoda A."/>
            <person name="Takaki Y."/>
            <person name="Nishi S."/>
            <person name="Hori S."/>
            <person name="Arai W."/>
            <person name="Tsubouchi T."/>
            <person name="Morono Y."/>
            <person name="Uchiyama I."/>
            <person name="Ito T."/>
            <person name="Fujiyama A."/>
            <person name="Inagaki F."/>
            <person name="Takami H."/>
        </authorList>
    </citation>
    <scope>NUCLEOTIDE SEQUENCE</scope>
    <source>
        <strain evidence="1">Expedition CK06-06</strain>
    </source>
</reference>
<comment type="caution">
    <text evidence="1">The sequence shown here is derived from an EMBL/GenBank/DDBJ whole genome shotgun (WGS) entry which is preliminary data.</text>
</comment>
<sequence length="45" mass="4841">MNLSDIYEPIEDDLEKVEQSLEAVAHVDVPLLGQLLGYALTGGGK</sequence>
<evidence type="ECO:0000313" key="1">
    <source>
        <dbReference type="EMBL" id="GAH87363.1"/>
    </source>
</evidence>